<comment type="caution">
    <text evidence="1">The sequence shown here is derived from an EMBL/GenBank/DDBJ whole genome shotgun (WGS) entry which is preliminary data.</text>
</comment>
<dbReference type="Proteomes" id="UP000092993">
    <property type="component" value="Unassembled WGS sequence"/>
</dbReference>
<gene>
    <name evidence="1" type="ORF">A0H81_08516</name>
</gene>
<evidence type="ECO:0000313" key="2">
    <source>
        <dbReference type="Proteomes" id="UP000092993"/>
    </source>
</evidence>
<name>A0A1C7M3F5_GRIFR</name>
<protein>
    <submittedName>
        <fullName evidence="1">Uncharacterized protein</fullName>
    </submittedName>
</protein>
<organism evidence="1 2">
    <name type="scientific">Grifola frondosa</name>
    <name type="common">Maitake</name>
    <name type="synonym">Polyporus frondosus</name>
    <dbReference type="NCBI Taxonomy" id="5627"/>
    <lineage>
        <taxon>Eukaryota</taxon>
        <taxon>Fungi</taxon>
        <taxon>Dikarya</taxon>
        <taxon>Basidiomycota</taxon>
        <taxon>Agaricomycotina</taxon>
        <taxon>Agaricomycetes</taxon>
        <taxon>Polyporales</taxon>
        <taxon>Grifolaceae</taxon>
        <taxon>Grifola</taxon>
    </lineage>
</organism>
<dbReference type="AlphaFoldDB" id="A0A1C7M3F5"/>
<accession>A0A1C7M3F5</accession>
<sequence>MSDCDRAGTGDRCSLADAGNGGVQKKTGADELALARMTLCGEGREDGFEAAEVEAELREMVDSNGDGMLMGMDCVGMYEFAMGEDGQCV</sequence>
<keyword evidence="2" id="KW-1185">Reference proteome</keyword>
<reference evidence="1 2" key="1">
    <citation type="submission" date="2016-03" db="EMBL/GenBank/DDBJ databases">
        <title>Whole genome sequencing of Grifola frondosa 9006-11.</title>
        <authorList>
            <person name="Min B."/>
            <person name="Park H."/>
            <person name="Kim J.-G."/>
            <person name="Cho H."/>
            <person name="Oh Y.-L."/>
            <person name="Kong W.-S."/>
            <person name="Choi I.-G."/>
        </authorList>
    </citation>
    <scope>NUCLEOTIDE SEQUENCE [LARGE SCALE GENOMIC DNA]</scope>
    <source>
        <strain evidence="1 2">9006-11</strain>
    </source>
</reference>
<dbReference type="EMBL" id="LUGG01000011">
    <property type="protein sequence ID" value="OBZ71445.1"/>
    <property type="molecule type" value="Genomic_DNA"/>
</dbReference>
<evidence type="ECO:0000313" key="1">
    <source>
        <dbReference type="EMBL" id="OBZ71445.1"/>
    </source>
</evidence>
<proteinExistence type="predicted"/>